<gene>
    <name evidence="3" type="ORF">BDD14_5957</name>
</gene>
<proteinExistence type="predicted"/>
<feature type="transmembrane region" description="Helical" evidence="2">
    <location>
        <begin position="365"/>
        <end position="384"/>
    </location>
</feature>
<keyword evidence="2" id="KW-0472">Membrane</keyword>
<evidence type="ECO:0000256" key="2">
    <source>
        <dbReference type="SAM" id="Phobius"/>
    </source>
</evidence>
<name>A0A4Q7YE10_9BACT</name>
<feature type="transmembrane region" description="Helical" evidence="2">
    <location>
        <begin position="160"/>
        <end position="180"/>
    </location>
</feature>
<accession>A0A4Q7YE10</accession>
<dbReference type="Proteomes" id="UP000292958">
    <property type="component" value="Unassembled WGS sequence"/>
</dbReference>
<feature type="transmembrane region" description="Helical" evidence="2">
    <location>
        <begin position="390"/>
        <end position="406"/>
    </location>
</feature>
<feature type="coiled-coil region" evidence="1">
    <location>
        <begin position="274"/>
        <end position="301"/>
    </location>
</feature>
<keyword evidence="1" id="KW-0175">Coiled coil</keyword>
<feature type="transmembrane region" description="Helical" evidence="2">
    <location>
        <begin position="79"/>
        <end position="102"/>
    </location>
</feature>
<keyword evidence="2" id="KW-1133">Transmembrane helix</keyword>
<evidence type="ECO:0000313" key="3">
    <source>
        <dbReference type="EMBL" id="RZU35198.1"/>
    </source>
</evidence>
<evidence type="ECO:0000313" key="4">
    <source>
        <dbReference type="Proteomes" id="UP000292958"/>
    </source>
</evidence>
<dbReference type="AlphaFoldDB" id="A0A4Q7YE10"/>
<feature type="transmembrane region" description="Helical" evidence="2">
    <location>
        <begin position="109"/>
        <end position="140"/>
    </location>
</feature>
<dbReference type="RefSeq" id="WP_130424428.1">
    <property type="nucleotide sequence ID" value="NZ_SHKW01000003.1"/>
</dbReference>
<evidence type="ECO:0000256" key="1">
    <source>
        <dbReference type="SAM" id="Coils"/>
    </source>
</evidence>
<dbReference type="EMBL" id="SHKW01000003">
    <property type="protein sequence ID" value="RZU35198.1"/>
    <property type="molecule type" value="Genomic_DNA"/>
</dbReference>
<organism evidence="3 4">
    <name type="scientific">Edaphobacter modestus</name>
    <dbReference type="NCBI Taxonomy" id="388466"/>
    <lineage>
        <taxon>Bacteria</taxon>
        <taxon>Pseudomonadati</taxon>
        <taxon>Acidobacteriota</taxon>
        <taxon>Terriglobia</taxon>
        <taxon>Terriglobales</taxon>
        <taxon>Acidobacteriaceae</taxon>
        <taxon>Edaphobacter</taxon>
    </lineage>
</organism>
<protein>
    <submittedName>
        <fullName evidence="3">Multidrug resistance protein MdtO</fullName>
    </submittedName>
</protein>
<keyword evidence="4" id="KW-1185">Reference proteome</keyword>
<sequence length="725" mass="79981">MPTTIIPATESSGFFPWFRDFLKKELSPFPGRATTVARMVLAATITMLIIMTFRIPGGALGAMYAFFVSRDNMRATLTSGLAIAVSYIAGATFILTGASLFADQQFAQFLWFSASMFVVFFALSTFADYAVATGFAAIVVNAMLLWQRQDFAHVQVDATLWQLLAVAIGTSVTVAIEIVFHAFHKKDELTEGIDGRLHLVQQLLESYRRQAAVPDEIQRKLEQYTIVGVGALRRGLARSNYERLYHDQTAAVISLSGRLVDLSAASIRVPHQAQEEDKVLLENLENQIAQIRTDLQAKQAPRMVPAPPGTPSGFPLLAEIQRTILLIPEVFSGAKSIDRYIPSIKDEPRSSQFFVRDAFSNPLHIRYAVQGCLAATLCYFTYFVLDWRGLGTSVVTCVFTALSNAGTSRQKQVLRITGAIAGGVLFGIGSQVFILPNIDSITAFSLLFAAVTGVAAWFATSSQRLSYFGVQIANAFYLVNLQEFSIQTSLVIARDRVLGILLGLIAMWLVFDGLGTARATDQMAEAFINSLMSIARLTIRLEQGNQQTIVQDLRALREEINSHFQMVNSQSDAILFEFGIRRKQGMAMRALVRSWQPSLRVLVMMEAALIQHRLLGSEHIFSQNVRGAWGRFDDACAQRFLGMANHLEGKDVSEAEPLSISLKSMERALLTEHGVSDDRSIGLGIVDLAHEVATLVDELFSTIVNTRIPSFSHVRRVANRAASKS</sequence>
<feature type="transmembrane region" description="Helical" evidence="2">
    <location>
        <begin position="497"/>
        <end position="515"/>
    </location>
</feature>
<feature type="transmembrane region" description="Helical" evidence="2">
    <location>
        <begin position="40"/>
        <end position="67"/>
    </location>
</feature>
<reference evidence="3 4" key="1">
    <citation type="submission" date="2019-02" db="EMBL/GenBank/DDBJ databases">
        <title>Genomic Encyclopedia of Archaeal and Bacterial Type Strains, Phase II (KMG-II): from individual species to whole genera.</title>
        <authorList>
            <person name="Goeker M."/>
        </authorList>
    </citation>
    <scope>NUCLEOTIDE SEQUENCE [LARGE SCALE GENOMIC DNA]</scope>
    <source>
        <strain evidence="3 4">DSM 18101</strain>
    </source>
</reference>
<comment type="caution">
    <text evidence="3">The sequence shown here is derived from an EMBL/GenBank/DDBJ whole genome shotgun (WGS) entry which is preliminary data.</text>
</comment>
<keyword evidence="2" id="KW-0812">Transmembrane</keyword>
<dbReference type="OrthoDB" id="105720at2"/>
<feature type="transmembrane region" description="Helical" evidence="2">
    <location>
        <begin position="413"/>
        <end position="435"/>
    </location>
</feature>
<feature type="transmembrane region" description="Helical" evidence="2">
    <location>
        <begin position="441"/>
        <end position="459"/>
    </location>
</feature>